<accession>A0ABW4YBK6</accession>
<dbReference type="EMBL" id="JBHUHX010000036">
    <property type="protein sequence ID" value="MFD2112811.1"/>
    <property type="molecule type" value="Genomic_DNA"/>
</dbReference>
<keyword evidence="4" id="KW-1185">Reference proteome</keyword>
<feature type="transmembrane region" description="Helical" evidence="1">
    <location>
        <begin position="15"/>
        <end position="34"/>
    </location>
</feature>
<dbReference type="InterPro" id="IPR036873">
    <property type="entry name" value="Rhodanese-like_dom_sf"/>
</dbReference>
<dbReference type="PROSITE" id="PS50206">
    <property type="entry name" value="RHODANESE_3"/>
    <property type="match status" value="1"/>
</dbReference>
<dbReference type="CDD" id="cd00158">
    <property type="entry name" value="RHOD"/>
    <property type="match status" value="1"/>
</dbReference>
<dbReference type="InterPro" id="IPR001763">
    <property type="entry name" value="Rhodanese-like_dom"/>
</dbReference>
<dbReference type="PANTHER" id="PTHR43031">
    <property type="entry name" value="FAD-DEPENDENT OXIDOREDUCTASE"/>
    <property type="match status" value="1"/>
</dbReference>
<evidence type="ECO:0000313" key="3">
    <source>
        <dbReference type="EMBL" id="MFD2112811.1"/>
    </source>
</evidence>
<proteinExistence type="predicted"/>
<dbReference type="Gene3D" id="3.40.250.10">
    <property type="entry name" value="Rhodanese-like domain"/>
    <property type="match status" value="1"/>
</dbReference>
<sequence length="143" mass="15599">MALLNQLIEFVGNHWFLFVALVVIAGLLIYNLIVGSKGSAGPLQATEMMNHKDAVVIDVRPAADFAQGHIINAINIPMNGFKNQMATLNKYKGRPIIVNCRSGSQSSVACAQLRKAGFEEVYNLQGGIMAWETASLPLTKKKR</sequence>
<name>A0ABW4YBK6_9GAMM</name>
<evidence type="ECO:0000313" key="4">
    <source>
        <dbReference type="Proteomes" id="UP001597337"/>
    </source>
</evidence>
<dbReference type="Proteomes" id="UP001597337">
    <property type="component" value="Unassembled WGS sequence"/>
</dbReference>
<dbReference type="SUPFAM" id="SSF52821">
    <property type="entry name" value="Rhodanese/Cell cycle control phosphatase"/>
    <property type="match status" value="1"/>
</dbReference>
<feature type="domain" description="Rhodanese" evidence="2">
    <location>
        <begin position="50"/>
        <end position="140"/>
    </location>
</feature>
<comment type="caution">
    <text evidence="3">The sequence shown here is derived from an EMBL/GenBank/DDBJ whole genome shotgun (WGS) entry which is preliminary data.</text>
</comment>
<evidence type="ECO:0000256" key="1">
    <source>
        <dbReference type="SAM" id="Phobius"/>
    </source>
</evidence>
<dbReference type="SMART" id="SM00450">
    <property type="entry name" value="RHOD"/>
    <property type="match status" value="1"/>
</dbReference>
<protein>
    <submittedName>
        <fullName evidence="3">Rhodanese-like domain-containing protein</fullName>
    </submittedName>
</protein>
<reference evidence="4" key="1">
    <citation type="journal article" date="2019" name="Int. J. Syst. Evol. Microbiol.">
        <title>The Global Catalogue of Microorganisms (GCM) 10K type strain sequencing project: providing services to taxonomists for standard genome sequencing and annotation.</title>
        <authorList>
            <consortium name="The Broad Institute Genomics Platform"/>
            <consortium name="The Broad Institute Genome Sequencing Center for Infectious Disease"/>
            <person name="Wu L."/>
            <person name="Ma J."/>
        </authorList>
    </citation>
    <scope>NUCLEOTIDE SEQUENCE [LARGE SCALE GENOMIC DNA]</scope>
    <source>
        <strain evidence="4">KACC 12597</strain>
    </source>
</reference>
<dbReference type="Pfam" id="PF00581">
    <property type="entry name" value="Rhodanese"/>
    <property type="match status" value="1"/>
</dbReference>
<evidence type="ECO:0000259" key="2">
    <source>
        <dbReference type="PROSITE" id="PS50206"/>
    </source>
</evidence>
<keyword evidence="1" id="KW-0472">Membrane</keyword>
<keyword evidence="1" id="KW-0812">Transmembrane</keyword>
<keyword evidence="1" id="KW-1133">Transmembrane helix</keyword>
<dbReference type="InterPro" id="IPR050229">
    <property type="entry name" value="GlpE_sulfurtransferase"/>
</dbReference>
<gene>
    <name evidence="3" type="ORF">ACFSJC_13265</name>
</gene>
<dbReference type="PANTHER" id="PTHR43031:SF18">
    <property type="entry name" value="RHODANESE-RELATED SULFURTRANSFERASES"/>
    <property type="match status" value="1"/>
</dbReference>
<dbReference type="RefSeq" id="WP_386027395.1">
    <property type="nucleotide sequence ID" value="NZ_JBHUHX010000036.1"/>
</dbReference>
<organism evidence="3 4">
    <name type="scientific">Thiorhodococcus fuscus</name>
    <dbReference type="NCBI Taxonomy" id="527200"/>
    <lineage>
        <taxon>Bacteria</taxon>
        <taxon>Pseudomonadati</taxon>
        <taxon>Pseudomonadota</taxon>
        <taxon>Gammaproteobacteria</taxon>
        <taxon>Chromatiales</taxon>
        <taxon>Chromatiaceae</taxon>
        <taxon>Thiorhodococcus</taxon>
    </lineage>
</organism>